<name>A0A1Q9EI93_SYMMI</name>
<dbReference type="SUPFAM" id="SSF51905">
    <property type="entry name" value="FAD/NAD(P)-binding domain"/>
    <property type="match status" value="2"/>
</dbReference>
<dbReference type="PANTHER" id="PTHR13904:SF0">
    <property type="entry name" value="U4_U6 SMALL NUCLEAR RIBONUCLEOPROTEIN PRP31"/>
    <property type="match status" value="1"/>
</dbReference>
<sequence>MAFLLAALLSLPLAAAKCTHAIVGGGPGGVGAMNKGKPMPWGGRIAAATINGGSHANVAAGMAPFLAAVNWGQWVFWWWPYLLGKAAGTCEMIDEHIEELKELPRILPGDKTKHLVPDIEHTLLQPLTLTALYQAAQLAPHVQPTGAGKIAFCGVGVLSLLLPVTMLAKSKTPLEECSSQLVLLQILGTLAYFFKSFDKACGRIASVRNLGPHEDLVVEAGAYRFVPVPECEKIGQDTKCEWTPLARHLIKDALKLKTALYDPFPGDNSKMEKIVDENGHNAGYATFVETMAKEAEEAGRLHIYMLHEVTSLRRAGSGISLSMKGPDGLKEVEADTVLLNVPQLPLLRLLSASAEVDDIMTPREDLFAPRSYAILKLYVYYEDAWWRNYLNLTAGQFSNMGDDWWNAPYQFPLPLEGRYWDGDFRCDSDGRNCRGFLEAIYGGGDTIIDAFRPHMLAQRNGDPIVVLDSKKPMDAHLLKLVHRSLVAFHAKALKAAGKLELVNASFPETAVLSSWTGEAAGFEAGCHDIKAVSPPGTDMEDIRPVYNTSAQRLRFVRPLGENVPVFLADEARKRSSLRNAVHEMAGLGKPSWLPEDIYKYVMLKDGSAFIGPKFPSCGGDPFVLRNRLRRETIRAGSNAEELVIFRYWYQMGLYQGNGSNYCTEHQLPPSCLGVPLRHRRIKEKYGQTEFKKMMNRTKFGMDAEDDIYTEEWGLGLPYFEGKPVPLRAQKVSKEKQLQRHIQAQKRQRAAASAGNESGLSSSLAFTPVQGIELANPSAQRKAPDVGEKYFSNSAGFVNLATPVRG</sequence>
<dbReference type="PANTHER" id="PTHR13904">
    <property type="entry name" value="PRE-MRNA SPLICING FACTOR PRP31"/>
    <property type="match status" value="1"/>
</dbReference>
<keyword evidence="3 6" id="KW-0687">Ribonucleoprotein</keyword>
<dbReference type="GO" id="GO:0005687">
    <property type="term" value="C:U4 snRNP"/>
    <property type="evidence" value="ECO:0007669"/>
    <property type="project" value="TreeGrafter"/>
</dbReference>
<comment type="subcellular location">
    <subcellularLocation>
        <location evidence="1">Nucleus</location>
    </subcellularLocation>
</comment>
<dbReference type="InterPro" id="IPR027105">
    <property type="entry name" value="Prp31"/>
</dbReference>
<keyword evidence="7" id="KW-1185">Reference proteome</keyword>
<evidence type="ECO:0000256" key="4">
    <source>
        <dbReference type="SAM" id="SignalP"/>
    </source>
</evidence>
<gene>
    <name evidence="6" type="primary">prpf31</name>
    <name evidence="6" type="ORF">AK812_SmicGene9473</name>
</gene>
<reference evidence="6 7" key="1">
    <citation type="submission" date="2016-02" db="EMBL/GenBank/DDBJ databases">
        <title>Genome analysis of coral dinoflagellate symbionts highlights evolutionary adaptations to a symbiotic lifestyle.</title>
        <authorList>
            <person name="Aranda M."/>
            <person name="Li Y."/>
            <person name="Liew Y.J."/>
            <person name="Baumgarten S."/>
            <person name="Simakov O."/>
            <person name="Wilson M."/>
            <person name="Piel J."/>
            <person name="Ashoor H."/>
            <person name="Bougouffa S."/>
            <person name="Bajic V.B."/>
            <person name="Ryu T."/>
            <person name="Ravasi T."/>
            <person name="Bayer T."/>
            <person name="Micklem G."/>
            <person name="Kim H."/>
            <person name="Bhak J."/>
            <person name="Lajeunesse T.C."/>
            <person name="Voolstra C.R."/>
        </authorList>
    </citation>
    <scope>NUCLEOTIDE SEQUENCE [LARGE SCALE GENOMIC DNA]</scope>
    <source>
        <strain evidence="6 7">CCMP2467</strain>
    </source>
</reference>
<keyword evidence="2" id="KW-0539">Nucleus</keyword>
<accession>A0A1Q9EI93</accession>
<evidence type="ECO:0000256" key="1">
    <source>
        <dbReference type="ARBA" id="ARBA00004123"/>
    </source>
</evidence>
<evidence type="ECO:0000256" key="2">
    <source>
        <dbReference type="ARBA" id="ARBA00023242"/>
    </source>
</evidence>
<dbReference type="Pfam" id="PF09785">
    <property type="entry name" value="Prp31_C"/>
    <property type="match status" value="1"/>
</dbReference>
<comment type="caution">
    <text evidence="6">The sequence shown here is derived from an EMBL/GenBank/DDBJ whole genome shotgun (WGS) entry which is preliminary data.</text>
</comment>
<keyword evidence="4" id="KW-0732">Signal</keyword>
<dbReference type="AlphaFoldDB" id="A0A1Q9EI93"/>
<evidence type="ECO:0000313" key="7">
    <source>
        <dbReference type="Proteomes" id="UP000186817"/>
    </source>
</evidence>
<dbReference type="InterPro" id="IPR019175">
    <property type="entry name" value="Prp31_C"/>
</dbReference>
<dbReference type="Proteomes" id="UP000186817">
    <property type="component" value="Unassembled WGS sequence"/>
</dbReference>
<dbReference type="GO" id="GO:0046540">
    <property type="term" value="C:U4/U6 x U5 tri-snRNP complex"/>
    <property type="evidence" value="ECO:0007669"/>
    <property type="project" value="InterPro"/>
</dbReference>
<feature type="signal peptide" evidence="4">
    <location>
        <begin position="1"/>
        <end position="16"/>
    </location>
</feature>
<organism evidence="6 7">
    <name type="scientific">Symbiodinium microadriaticum</name>
    <name type="common">Dinoflagellate</name>
    <name type="synonym">Zooxanthella microadriatica</name>
    <dbReference type="NCBI Taxonomy" id="2951"/>
    <lineage>
        <taxon>Eukaryota</taxon>
        <taxon>Sar</taxon>
        <taxon>Alveolata</taxon>
        <taxon>Dinophyceae</taxon>
        <taxon>Suessiales</taxon>
        <taxon>Symbiodiniaceae</taxon>
        <taxon>Symbiodinium</taxon>
    </lineage>
</organism>
<dbReference type="OrthoDB" id="444235at2759"/>
<evidence type="ECO:0000259" key="5">
    <source>
        <dbReference type="Pfam" id="PF09785"/>
    </source>
</evidence>
<dbReference type="GO" id="GO:0071011">
    <property type="term" value="C:precatalytic spliceosome"/>
    <property type="evidence" value="ECO:0007669"/>
    <property type="project" value="TreeGrafter"/>
</dbReference>
<evidence type="ECO:0000313" key="6">
    <source>
        <dbReference type="EMBL" id="OLQ07150.1"/>
    </source>
</evidence>
<evidence type="ECO:0000256" key="3">
    <source>
        <dbReference type="ARBA" id="ARBA00023274"/>
    </source>
</evidence>
<feature type="chain" id="PRO_5013203592" evidence="4">
    <location>
        <begin position="17"/>
        <end position="805"/>
    </location>
</feature>
<protein>
    <submittedName>
        <fullName evidence="6">U4/U6 small nuclear ribonucleoprotein Prp31</fullName>
    </submittedName>
</protein>
<proteinExistence type="predicted"/>
<dbReference type="EMBL" id="LSRX01000146">
    <property type="protein sequence ID" value="OLQ07150.1"/>
    <property type="molecule type" value="Genomic_DNA"/>
</dbReference>
<dbReference type="InterPro" id="IPR036188">
    <property type="entry name" value="FAD/NAD-bd_sf"/>
</dbReference>
<feature type="domain" description="Prp31 C-terminal" evidence="5">
    <location>
        <begin position="677"/>
        <end position="776"/>
    </location>
</feature>
<dbReference type="GO" id="GO:0000244">
    <property type="term" value="P:spliceosomal tri-snRNP complex assembly"/>
    <property type="evidence" value="ECO:0007669"/>
    <property type="project" value="InterPro"/>
</dbReference>